<accession>A0A1G2M2B1</accession>
<keyword evidence="1" id="KW-0812">Transmembrane</keyword>
<keyword evidence="1" id="KW-0472">Membrane</keyword>
<evidence type="ECO:0000256" key="1">
    <source>
        <dbReference type="SAM" id="Phobius"/>
    </source>
</evidence>
<dbReference type="AlphaFoldDB" id="A0A1G2M2B1"/>
<organism evidence="2 3">
    <name type="scientific">Candidatus Taylorbacteria bacterium RIFCSPHIGHO2_01_FULL_46_22b</name>
    <dbReference type="NCBI Taxonomy" id="1802301"/>
    <lineage>
        <taxon>Bacteria</taxon>
        <taxon>Candidatus Tayloriibacteriota</taxon>
    </lineage>
</organism>
<dbReference type="Proteomes" id="UP000178873">
    <property type="component" value="Unassembled WGS sequence"/>
</dbReference>
<comment type="caution">
    <text evidence="2">The sequence shown here is derived from an EMBL/GenBank/DDBJ whole genome shotgun (WGS) entry which is preliminary data.</text>
</comment>
<sequence length="417" mass="45681">MTRNRALIIIVGVVALVLIALAIFYFFFRNAGAPYEPAPIIDINNPSLPISQNASNTSMGGGNTGITEENQFQNIPQTFQQLRLLSSVPVAGATLFEKNADTFVHYIERATGHIYEVQASQKQTPYRISNTTIPKIYEAFWTQNGRGIIVRYLKEGSDDIQTFYAGLKANTSTSSEQTLDDGTFLPNNISDLTVSPAQDKIFYLSRNGTQTVGIRSNPNGTSKNQPFSSSAHEWLVSWPSATNISLNTRPSAEVSGFLFFLNPSTGGLQKILSGVQGLTSLSNNNGSLVIYSESNGTGVALKLFDVKKGTATDLGVRTLPEKCVWSKKVNTTLFCAVPDSVPSGAYPDSWYQGQISFTDNLWAIDTKTGTTKIIMTPQSIAQQIMDIVQPVLSEKENYILFTNKKDLNLWLLSLSDL</sequence>
<evidence type="ECO:0000313" key="2">
    <source>
        <dbReference type="EMBL" id="OHA17963.1"/>
    </source>
</evidence>
<dbReference type="STRING" id="1802301.A2664_01265"/>
<dbReference type="EMBL" id="MHRF01000010">
    <property type="protein sequence ID" value="OHA17963.1"/>
    <property type="molecule type" value="Genomic_DNA"/>
</dbReference>
<reference evidence="2 3" key="1">
    <citation type="journal article" date="2016" name="Nat. Commun.">
        <title>Thousands of microbial genomes shed light on interconnected biogeochemical processes in an aquifer system.</title>
        <authorList>
            <person name="Anantharaman K."/>
            <person name="Brown C.T."/>
            <person name="Hug L.A."/>
            <person name="Sharon I."/>
            <person name="Castelle C.J."/>
            <person name="Probst A.J."/>
            <person name="Thomas B.C."/>
            <person name="Singh A."/>
            <person name="Wilkins M.J."/>
            <person name="Karaoz U."/>
            <person name="Brodie E.L."/>
            <person name="Williams K.H."/>
            <person name="Hubbard S.S."/>
            <person name="Banfield J.F."/>
        </authorList>
    </citation>
    <scope>NUCLEOTIDE SEQUENCE [LARGE SCALE GENOMIC DNA]</scope>
</reference>
<dbReference type="SUPFAM" id="SSF82171">
    <property type="entry name" value="DPP6 N-terminal domain-like"/>
    <property type="match status" value="1"/>
</dbReference>
<proteinExistence type="predicted"/>
<gene>
    <name evidence="2" type="ORF">A2664_01265</name>
</gene>
<protein>
    <recommendedName>
        <fullName evidence="4">Dipeptidylpeptidase IV N-terminal domain-containing protein</fullName>
    </recommendedName>
</protein>
<evidence type="ECO:0008006" key="4">
    <source>
        <dbReference type="Google" id="ProtNLM"/>
    </source>
</evidence>
<name>A0A1G2M2B1_9BACT</name>
<evidence type="ECO:0000313" key="3">
    <source>
        <dbReference type="Proteomes" id="UP000178873"/>
    </source>
</evidence>
<feature type="transmembrane region" description="Helical" evidence="1">
    <location>
        <begin position="7"/>
        <end position="28"/>
    </location>
</feature>
<keyword evidence="1" id="KW-1133">Transmembrane helix</keyword>